<accession>A0A7Z0ILS7</accession>
<protein>
    <recommendedName>
        <fullName evidence="3">DUF559 domain-containing protein</fullName>
    </recommendedName>
</protein>
<proteinExistence type="predicted"/>
<gene>
    <name evidence="1" type="ORF">GGQ54_002534</name>
</gene>
<dbReference type="RefSeq" id="WP_179445728.1">
    <property type="nucleotide sequence ID" value="NZ_JACBZS010000001.1"/>
</dbReference>
<dbReference type="AlphaFoldDB" id="A0A7Z0ILS7"/>
<evidence type="ECO:0000313" key="2">
    <source>
        <dbReference type="Proteomes" id="UP000527616"/>
    </source>
</evidence>
<evidence type="ECO:0008006" key="3">
    <source>
        <dbReference type="Google" id="ProtNLM"/>
    </source>
</evidence>
<comment type="caution">
    <text evidence="1">The sequence shown here is derived from an EMBL/GenBank/DDBJ whole genome shotgun (WGS) entry which is preliminary data.</text>
</comment>
<name>A0A7Z0ILS7_9ACTN</name>
<evidence type="ECO:0000313" key="1">
    <source>
        <dbReference type="EMBL" id="NYI71974.1"/>
    </source>
</evidence>
<dbReference type="EMBL" id="JACBZS010000001">
    <property type="protein sequence ID" value="NYI71974.1"/>
    <property type="molecule type" value="Genomic_DNA"/>
</dbReference>
<reference evidence="1 2" key="1">
    <citation type="submission" date="2020-07" db="EMBL/GenBank/DDBJ databases">
        <title>Sequencing the genomes of 1000 actinobacteria strains.</title>
        <authorList>
            <person name="Klenk H.-P."/>
        </authorList>
    </citation>
    <scope>NUCLEOTIDE SEQUENCE [LARGE SCALE GENOMIC DNA]</scope>
    <source>
        <strain evidence="1 2">DSM 103164</strain>
    </source>
</reference>
<sequence length="304" mass="34228">MRFDNGRPFTTAQWLAAGRRRTQLRGPAYQRLFHGCYVATGTVITPKLLARAALLVRPSAEFVTHHTAARLLGAIVPDTCETHVGAVAGARSRREAVVQHRYATRPATVRHDGVRMTSPTQTFLDLAARLDLVDLVVLGDSLVRRRGIDPPRLVEAARDLGRGRGGINARRAAALVRRGVDSPGETRLRMLLVLAGLPEPEINIELRDAHGAVRRRLDLGHRAERLALEYDGRHHIERERQWEDDITRREEIGADGWEFLIFVARDLSVTPAHTLQRVCAGMRRHGMRVPRLRTEWQRHFPGRG</sequence>
<organism evidence="1 2">
    <name type="scientific">Naumannella cuiyingiana</name>
    <dbReference type="NCBI Taxonomy" id="1347891"/>
    <lineage>
        <taxon>Bacteria</taxon>
        <taxon>Bacillati</taxon>
        <taxon>Actinomycetota</taxon>
        <taxon>Actinomycetes</taxon>
        <taxon>Propionibacteriales</taxon>
        <taxon>Propionibacteriaceae</taxon>
        <taxon>Naumannella</taxon>
    </lineage>
</organism>
<dbReference type="Proteomes" id="UP000527616">
    <property type="component" value="Unassembled WGS sequence"/>
</dbReference>
<keyword evidence="2" id="KW-1185">Reference proteome</keyword>